<dbReference type="InterPro" id="IPR036279">
    <property type="entry name" value="5-3_exonuclease_C_sf"/>
</dbReference>
<evidence type="ECO:0000256" key="4">
    <source>
        <dbReference type="ARBA" id="ARBA00023125"/>
    </source>
</evidence>
<dbReference type="AlphaFoldDB" id="A0A2P5T1F1"/>
<dbReference type="SMART" id="SM00475">
    <property type="entry name" value="53EXOc"/>
    <property type="match status" value="1"/>
</dbReference>
<dbReference type="InterPro" id="IPR038969">
    <property type="entry name" value="FEN"/>
</dbReference>
<name>A0A2P5T1F1_9GAMM</name>
<dbReference type="Pfam" id="PF02739">
    <property type="entry name" value="5_3_exonuc_N"/>
    <property type="match status" value="1"/>
</dbReference>
<dbReference type="InterPro" id="IPR008918">
    <property type="entry name" value="HhH2"/>
</dbReference>
<dbReference type="GO" id="GO:0033567">
    <property type="term" value="P:DNA replication, Okazaki fragment processing"/>
    <property type="evidence" value="ECO:0007669"/>
    <property type="project" value="InterPro"/>
</dbReference>
<reference evidence="6 7" key="1">
    <citation type="journal article" date="2018" name="Genome Biol. Evol.">
        <title>Cladogenesis and Genomic Streamlining in Extracellular Endosymbionts of Tropical Stink Bugs.</title>
        <authorList>
            <person name="Otero-Bravo A."/>
            <person name="Goffredi S."/>
            <person name="Sabree Z.L."/>
        </authorList>
    </citation>
    <scope>NUCLEOTIDE SEQUENCE [LARGE SCALE GENOMIC DNA]</scope>
    <source>
        <strain evidence="6 7">SoEO</strain>
    </source>
</reference>
<keyword evidence="3" id="KW-0269">Exonuclease</keyword>
<evidence type="ECO:0000313" key="7">
    <source>
        <dbReference type="Proteomes" id="UP000295937"/>
    </source>
</evidence>
<organism evidence="6 7">
    <name type="scientific">Candidatus Pantoea edessiphila</name>
    <dbReference type="NCBI Taxonomy" id="2044610"/>
    <lineage>
        <taxon>Bacteria</taxon>
        <taxon>Pseudomonadati</taxon>
        <taxon>Pseudomonadota</taxon>
        <taxon>Gammaproteobacteria</taxon>
        <taxon>Enterobacterales</taxon>
        <taxon>Erwiniaceae</taxon>
        <taxon>Pantoea</taxon>
    </lineage>
</organism>
<dbReference type="InterPro" id="IPR020045">
    <property type="entry name" value="DNA_polI_H3TH"/>
</dbReference>
<dbReference type="InterPro" id="IPR002421">
    <property type="entry name" value="5-3_exonuclease"/>
</dbReference>
<keyword evidence="4" id="KW-0238">DNA-binding</keyword>
<dbReference type="EMBL" id="PDKR01000004">
    <property type="protein sequence ID" value="PPI88429.1"/>
    <property type="molecule type" value="Genomic_DNA"/>
</dbReference>
<dbReference type="SMART" id="SM00279">
    <property type="entry name" value="HhH2"/>
    <property type="match status" value="1"/>
</dbReference>
<dbReference type="CDD" id="cd09898">
    <property type="entry name" value="H3TH_53EXO"/>
    <property type="match status" value="1"/>
</dbReference>
<dbReference type="InterPro" id="IPR020046">
    <property type="entry name" value="5-3_exonucl_a-hlix_arch_N"/>
</dbReference>
<dbReference type="CDD" id="cd09859">
    <property type="entry name" value="PIN_53EXO"/>
    <property type="match status" value="1"/>
</dbReference>
<evidence type="ECO:0000256" key="2">
    <source>
        <dbReference type="ARBA" id="ARBA00022801"/>
    </source>
</evidence>
<dbReference type="SUPFAM" id="SSF88723">
    <property type="entry name" value="PIN domain-like"/>
    <property type="match status" value="1"/>
</dbReference>
<dbReference type="Pfam" id="PF01367">
    <property type="entry name" value="5_3_exonuc"/>
    <property type="match status" value="1"/>
</dbReference>
<comment type="caution">
    <text evidence="6">The sequence shown here is derived from an EMBL/GenBank/DDBJ whole genome shotgun (WGS) entry which is preliminary data.</text>
</comment>
<dbReference type="Gene3D" id="1.10.150.20">
    <property type="entry name" value="5' to 3' exonuclease, C-terminal subdomain"/>
    <property type="match status" value="1"/>
</dbReference>
<sequence length="296" mass="33491">MSTLILIDGSSILYRAYYVFPLLINSRGEPTGAIFGFINILNNIIKKYNPSHMAVVFDSSSKNFRHEIFQYYKCNRLPMPNNLRIQVQPLCEIIQAIGLKIITLNGVEADDVIGTLSYNINKSDDFLTLISTNDKDMAQLVTSKVNLINTDSKKILGPDEVKKKYGVSPKLIADLLAITGDSSDNIPGIPKIGKKTAVILLNEIGGIKYIYSNLNKVACLSFRGAKSTILKLQKYREIALLSYKLAKIKTDVLVDLNHKDLVINNPNIIKLKKFFYRYEFKNFFELFIKINNKNKL</sequence>
<dbReference type="SUPFAM" id="SSF47807">
    <property type="entry name" value="5' to 3' exonuclease, C-terminal subdomain"/>
    <property type="match status" value="1"/>
</dbReference>
<feature type="domain" description="5'-3' exonuclease" evidence="5">
    <location>
        <begin position="1"/>
        <end position="264"/>
    </location>
</feature>
<dbReference type="InterPro" id="IPR029060">
    <property type="entry name" value="PIN-like_dom_sf"/>
</dbReference>
<dbReference type="GO" id="GO:0008409">
    <property type="term" value="F:5'-3' exonuclease activity"/>
    <property type="evidence" value="ECO:0007669"/>
    <property type="project" value="InterPro"/>
</dbReference>
<dbReference type="FunFam" id="1.10.150.20:FF:000003">
    <property type="entry name" value="DNA polymerase I"/>
    <property type="match status" value="1"/>
</dbReference>
<evidence type="ECO:0000256" key="3">
    <source>
        <dbReference type="ARBA" id="ARBA00022839"/>
    </source>
</evidence>
<dbReference type="OrthoDB" id="9806424at2"/>
<dbReference type="GO" id="GO:0017108">
    <property type="term" value="F:5'-flap endonuclease activity"/>
    <property type="evidence" value="ECO:0007669"/>
    <property type="project" value="InterPro"/>
</dbReference>
<protein>
    <recommendedName>
        <fullName evidence="5">5'-3' exonuclease domain-containing protein</fullName>
    </recommendedName>
</protein>
<keyword evidence="2" id="KW-0378">Hydrolase</keyword>
<dbReference type="FunFam" id="3.40.50.1010:FF:000001">
    <property type="entry name" value="DNA polymerase I"/>
    <property type="match status" value="1"/>
</dbReference>
<evidence type="ECO:0000259" key="5">
    <source>
        <dbReference type="SMART" id="SM00475"/>
    </source>
</evidence>
<evidence type="ECO:0000256" key="1">
    <source>
        <dbReference type="ARBA" id="ARBA00022722"/>
    </source>
</evidence>
<dbReference type="PANTHER" id="PTHR42646:SF2">
    <property type="entry name" value="5'-3' EXONUCLEASE FAMILY PROTEIN"/>
    <property type="match status" value="1"/>
</dbReference>
<keyword evidence="1" id="KW-0540">Nuclease</keyword>
<dbReference type="PANTHER" id="PTHR42646">
    <property type="entry name" value="FLAP ENDONUCLEASE XNI"/>
    <property type="match status" value="1"/>
</dbReference>
<evidence type="ECO:0000313" key="6">
    <source>
        <dbReference type="EMBL" id="PPI88429.1"/>
    </source>
</evidence>
<dbReference type="RefSeq" id="WP_136132620.1">
    <property type="nucleotide sequence ID" value="NZ_PDKR01000004.1"/>
</dbReference>
<gene>
    <name evidence="6" type="ORF">CRV09_02670</name>
</gene>
<dbReference type="GO" id="GO:0003677">
    <property type="term" value="F:DNA binding"/>
    <property type="evidence" value="ECO:0007669"/>
    <property type="project" value="UniProtKB-KW"/>
</dbReference>
<dbReference type="Gene3D" id="3.40.50.1010">
    <property type="entry name" value="5'-nuclease"/>
    <property type="match status" value="1"/>
</dbReference>
<accession>A0A2P5T1F1</accession>
<proteinExistence type="predicted"/>
<dbReference type="Proteomes" id="UP000295937">
    <property type="component" value="Unassembled WGS sequence"/>
</dbReference>